<evidence type="ECO:0000256" key="8">
    <source>
        <dbReference type="ARBA" id="ARBA00022692"/>
    </source>
</evidence>
<keyword evidence="20" id="KW-1185">Reference proteome</keyword>
<evidence type="ECO:0000256" key="10">
    <source>
        <dbReference type="ARBA" id="ARBA00022989"/>
    </source>
</evidence>
<keyword evidence="8" id="KW-0812">Transmembrane</keyword>
<sequence>MAETKLQLFVKASEDGESVGHCPSCQRLFMVLLLKGVPFTLTTVDTRRSPDVLKDFAPGSQLPILLCDSEAKTDTLQIEDFLEETLGPPDFPSLAPRYREANTAGNDIFHKFSVFIKNPVPAQDEGEARSGGWVPRREGALGGVLTAPPPAALYQQLLRALARLDSYLRAPLEHELALEPQLRESRRRFLDGDRLTLADCSLLPKLNIVDTVCAHFRQAPIPAELRGVRRYLDSALQEKEFKYTCPHSAEILAAYRPAVHPR</sequence>
<dbReference type="GO" id="GO:0005886">
    <property type="term" value="C:plasma membrane"/>
    <property type="evidence" value="ECO:0007669"/>
    <property type="project" value="UniProtKB-SubCell"/>
</dbReference>
<dbReference type="GO" id="GO:0034707">
    <property type="term" value="C:chloride channel complex"/>
    <property type="evidence" value="ECO:0007669"/>
    <property type="project" value="UniProtKB-KW"/>
</dbReference>
<evidence type="ECO:0000256" key="2">
    <source>
        <dbReference type="ARBA" id="ARBA00004496"/>
    </source>
</evidence>
<keyword evidence="7" id="KW-0597">Phosphoprotein</keyword>
<dbReference type="FunFam" id="3.40.30.10:FF:000170">
    <property type="entry name" value="Chloride intracellular channel 3"/>
    <property type="match status" value="1"/>
</dbReference>
<protein>
    <submittedName>
        <fullName evidence="21">Chloride intracellular channel protein 3 isoform X1</fullName>
    </submittedName>
</protein>
<evidence type="ECO:0000256" key="15">
    <source>
        <dbReference type="ARBA" id="ARBA00023173"/>
    </source>
</evidence>
<dbReference type="CDD" id="cd10299">
    <property type="entry name" value="GST_C_CLIC3"/>
    <property type="match status" value="1"/>
</dbReference>
<dbReference type="GO" id="GO:0016491">
    <property type="term" value="F:oxidoreductase activity"/>
    <property type="evidence" value="ECO:0007669"/>
    <property type="project" value="UniProtKB-KW"/>
</dbReference>
<evidence type="ECO:0000256" key="7">
    <source>
        <dbReference type="ARBA" id="ARBA00022553"/>
    </source>
</evidence>
<keyword evidence="6" id="KW-0963">Cytoplasm</keyword>
<evidence type="ECO:0000256" key="13">
    <source>
        <dbReference type="ARBA" id="ARBA00023136"/>
    </source>
</evidence>
<dbReference type="InterPro" id="IPR002946">
    <property type="entry name" value="CLIC"/>
</dbReference>
<dbReference type="GO" id="GO:0005737">
    <property type="term" value="C:cytoplasm"/>
    <property type="evidence" value="ECO:0007669"/>
    <property type="project" value="UniProtKB-SubCell"/>
</dbReference>
<keyword evidence="5" id="KW-1003">Cell membrane</keyword>
<dbReference type="InterPro" id="IPR053823">
    <property type="entry name" value="CLIC_N"/>
</dbReference>
<evidence type="ECO:0000256" key="18">
    <source>
        <dbReference type="ARBA" id="ARBA00024167"/>
    </source>
</evidence>
<comment type="catalytic activity">
    <reaction evidence="18">
        <text>chloride(in) = chloride(out)</text>
        <dbReference type="Rhea" id="RHEA:29823"/>
        <dbReference type="ChEBI" id="CHEBI:17996"/>
    </reaction>
</comment>
<keyword evidence="14" id="KW-1015">Disulfide bond</keyword>
<dbReference type="PANTHER" id="PTHR45476">
    <property type="entry name" value="CHLORIDE INTRACELLULAR CHANNEL PROTEIN 6-RELATED"/>
    <property type="match status" value="1"/>
</dbReference>
<accession>A0A6J3GJZ3</accession>
<comment type="similarity">
    <text evidence="3">Belongs to the chloride channel CLIC family.</text>
</comment>
<evidence type="ECO:0000313" key="21">
    <source>
        <dbReference type="RefSeq" id="XP_032117727.1"/>
    </source>
</evidence>
<reference evidence="21" key="1">
    <citation type="submission" date="2025-08" db="UniProtKB">
        <authorList>
            <consortium name="RefSeq"/>
        </authorList>
    </citation>
    <scope>IDENTIFICATION</scope>
    <source>
        <tissue evidence="21">Blood</tissue>
    </source>
</reference>
<dbReference type="SUPFAM" id="SSF47616">
    <property type="entry name" value="GST C-terminal domain-like"/>
    <property type="match status" value="1"/>
</dbReference>
<dbReference type="RefSeq" id="XP_032117727.1">
    <property type="nucleotide sequence ID" value="XM_032261836.1"/>
</dbReference>
<evidence type="ECO:0000259" key="19">
    <source>
        <dbReference type="Pfam" id="PF22441"/>
    </source>
</evidence>
<keyword evidence="4" id="KW-0813">Transport</keyword>
<keyword evidence="11" id="KW-0560">Oxidoreductase</keyword>
<evidence type="ECO:0000256" key="17">
    <source>
        <dbReference type="ARBA" id="ARBA00023303"/>
    </source>
</evidence>
<evidence type="ECO:0000256" key="1">
    <source>
        <dbReference type="ARBA" id="ARBA00004162"/>
    </source>
</evidence>
<dbReference type="Pfam" id="PF22441">
    <property type="entry name" value="CLIC-like_N"/>
    <property type="match status" value="1"/>
</dbReference>
<keyword evidence="17" id="KW-0407">Ion channel</keyword>
<dbReference type="InterPro" id="IPR036249">
    <property type="entry name" value="Thioredoxin-like_sf"/>
</dbReference>
<dbReference type="Proteomes" id="UP000504640">
    <property type="component" value="Unplaced"/>
</dbReference>
<evidence type="ECO:0000256" key="11">
    <source>
        <dbReference type="ARBA" id="ARBA00023002"/>
    </source>
</evidence>
<dbReference type="Gene3D" id="3.40.30.10">
    <property type="entry name" value="Glutaredoxin"/>
    <property type="match status" value="1"/>
</dbReference>
<evidence type="ECO:0000256" key="5">
    <source>
        <dbReference type="ARBA" id="ARBA00022475"/>
    </source>
</evidence>
<dbReference type="CTD" id="9022"/>
<dbReference type="Gene3D" id="1.20.1050.10">
    <property type="match status" value="2"/>
</dbReference>
<evidence type="ECO:0000256" key="3">
    <source>
        <dbReference type="ARBA" id="ARBA00007655"/>
    </source>
</evidence>
<dbReference type="AlphaFoldDB" id="A0A6J3GJZ3"/>
<name>A0A6J3GJZ3_SAPAP</name>
<dbReference type="GO" id="GO:0005254">
    <property type="term" value="F:chloride channel activity"/>
    <property type="evidence" value="ECO:0007669"/>
    <property type="project" value="UniProtKB-KW"/>
</dbReference>
<keyword evidence="12" id="KW-0406">Ion transport</keyword>
<proteinExistence type="inferred from homology"/>
<evidence type="ECO:0000313" key="20">
    <source>
        <dbReference type="Proteomes" id="UP000504640"/>
    </source>
</evidence>
<keyword evidence="9" id="KW-0851">Voltage-gated channel</keyword>
<organism evidence="20 21">
    <name type="scientific">Sapajus apella</name>
    <name type="common">Brown-capped capuchin</name>
    <name type="synonym">Cebus apella</name>
    <dbReference type="NCBI Taxonomy" id="9515"/>
    <lineage>
        <taxon>Eukaryota</taxon>
        <taxon>Metazoa</taxon>
        <taxon>Chordata</taxon>
        <taxon>Craniata</taxon>
        <taxon>Vertebrata</taxon>
        <taxon>Euteleostomi</taxon>
        <taxon>Mammalia</taxon>
        <taxon>Eutheria</taxon>
        <taxon>Euarchontoglires</taxon>
        <taxon>Primates</taxon>
        <taxon>Haplorrhini</taxon>
        <taxon>Platyrrhini</taxon>
        <taxon>Cebidae</taxon>
        <taxon>Cebinae</taxon>
        <taxon>Sapajus</taxon>
    </lineage>
</organism>
<dbReference type="PANTHER" id="PTHR45476:SF7">
    <property type="entry name" value="CHLORIDE INTRACELLULAR CHANNEL 3"/>
    <property type="match status" value="1"/>
</dbReference>
<evidence type="ECO:0000256" key="12">
    <source>
        <dbReference type="ARBA" id="ARBA00023065"/>
    </source>
</evidence>
<evidence type="ECO:0000256" key="6">
    <source>
        <dbReference type="ARBA" id="ARBA00022490"/>
    </source>
</evidence>
<evidence type="ECO:0000256" key="9">
    <source>
        <dbReference type="ARBA" id="ARBA00022882"/>
    </source>
</evidence>
<feature type="domain" description="CLIC N-terminal" evidence="19">
    <location>
        <begin position="5"/>
        <end position="89"/>
    </location>
</feature>
<keyword evidence="13" id="KW-0472">Membrane</keyword>
<dbReference type="SUPFAM" id="SSF52833">
    <property type="entry name" value="Thioredoxin-like"/>
    <property type="match status" value="1"/>
</dbReference>
<evidence type="ECO:0000256" key="4">
    <source>
        <dbReference type="ARBA" id="ARBA00022448"/>
    </source>
</evidence>
<keyword evidence="10" id="KW-1133">Transmembrane helix</keyword>
<keyword evidence="15" id="KW-0869">Chloride channel</keyword>
<dbReference type="PRINTS" id="PR01263">
    <property type="entry name" value="INTCLCHANNEL"/>
</dbReference>
<gene>
    <name evidence="21" type="primary">CLIC3</name>
</gene>
<dbReference type="InterPro" id="IPR036282">
    <property type="entry name" value="Glutathione-S-Trfase_C_sf"/>
</dbReference>
<dbReference type="Pfam" id="PF13410">
    <property type="entry name" value="GST_C_2"/>
    <property type="match status" value="1"/>
</dbReference>
<evidence type="ECO:0000256" key="16">
    <source>
        <dbReference type="ARBA" id="ARBA00023214"/>
    </source>
</evidence>
<dbReference type="CDD" id="cd03061">
    <property type="entry name" value="GST_N_CLIC"/>
    <property type="match status" value="1"/>
</dbReference>
<dbReference type="GeneID" id="116539142"/>
<evidence type="ECO:0000256" key="14">
    <source>
        <dbReference type="ARBA" id="ARBA00023157"/>
    </source>
</evidence>
<keyword evidence="16" id="KW-0868">Chloride</keyword>
<comment type="subcellular location">
    <subcellularLocation>
        <location evidence="1">Cell membrane</location>
        <topology evidence="1">Single-pass membrane protein</topology>
    </subcellularLocation>
    <subcellularLocation>
        <location evidence="2">Cytoplasm</location>
    </subcellularLocation>
</comment>